<dbReference type="AlphaFoldDB" id="K8F2A0"/>
<evidence type="ECO:0008006" key="4">
    <source>
        <dbReference type="Google" id="ProtNLM"/>
    </source>
</evidence>
<dbReference type="Gene3D" id="3.50.50.60">
    <property type="entry name" value="FAD/NAD(P)-binding domain"/>
    <property type="match status" value="1"/>
</dbReference>
<dbReference type="PANTHER" id="PTHR16128">
    <property type="entry name" value="FAD/NAD(P)-BINDING OXIDOREDUCTASE FAMILY PROTEIN"/>
    <property type="match status" value="1"/>
</dbReference>
<dbReference type="PANTHER" id="PTHR16128:SF5">
    <property type="entry name" value="FAD_NAD(P)-BINDING OXIDOREDUCTASE FAMILY PROTEIN"/>
    <property type="match status" value="1"/>
</dbReference>
<feature type="compositionally biased region" description="Basic residues" evidence="1">
    <location>
        <begin position="457"/>
        <end position="471"/>
    </location>
</feature>
<dbReference type="Gene3D" id="3.90.660.10">
    <property type="match status" value="1"/>
</dbReference>
<dbReference type="GeneID" id="19014731"/>
<dbReference type="OrthoDB" id="417877at2759"/>
<dbReference type="Proteomes" id="UP000198341">
    <property type="component" value="Chromosome 7"/>
</dbReference>
<evidence type="ECO:0000256" key="1">
    <source>
        <dbReference type="SAM" id="MobiDB-lite"/>
    </source>
</evidence>
<accession>K8F2A0</accession>
<organism evidence="2 3">
    <name type="scientific">Bathycoccus prasinos</name>
    <dbReference type="NCBI Taxonomy" id="41875"/>
    <lineage>
        <taxon>Eukaryota</taxon>
        <taxon>Viridiplantae</taxon>
        <taxon>Chlorophyta</taxon>
        <taxon>Mamiellophyceae</taxon>
        <taxon>Mamiellales</taxon>
        <taxon>Bathycoccaceae</taxon>
        <taxon>Bathycoccus</taxon>
    </lineage>
</organism>
<dbReference type="KEGG" id="bpg:Bathy07g02420"/>
<dbReference type="EMBL" id="FO082272">
    <property type="protein sequence ID" value="CCO66192.1"/>
    <property type="molecule type" value="Genomic_DNA"/>
</dbReference>
<gene>
    <name evidence="2" type="ORF">Bathy07g02420</name>
</gene>
<feature type="region of interest" description="Disordered" evidence="1">
    <location>
        <begin position="433"/>
        <end position="488"/>
    </location>
</feature>
<name>K8F2A0_9CHLO</name>
<dbReference type="RefSeq" id="XP_007512104.1">
    <property type="nucleotide sequence ID" value="XM_007512042.1"/>
</dbReference>
<evidence type="ECO:0000313" key="2">
    <source>
        <dbReference type="EMBL" id="CCO66192.1"/>
    </source>
</evidence>
<sequence>MGKKIAIIGGGVSGLACAQRLAAESESSIDSIVVFDTGNRTCGGRISSRMDKQSGYEFDHAAQYFSVKDNKTEFAEYCREATKRGELYAIDDLSRYGILMREEDKQQHYVFRRFEDELVRYASKDGFRAFIKHLEESVLDVASDRKNRIERPQWVGSMQKTNSNTWLLANTQDRSRKNYRELGEYDFVVIAHNGKCAFNLMKTAVNNNAEKKNESPKILSALKASFGIKTREALYKKRELVLSSIWSANVAIGNLDEDTMQKLDAFDGAHVIENESLAYIGNNTLKKKKKDEMNSIREITLLSTPVYGKRNKCPQEAIPAAFADKVQLDLVTELGRTLGIAPNVLSNNVVFSKMQLWGAANGLTVANNEYLFDANASVGVCGDWLTTDDQSPSVETAMRSGWRLAEALLHESTENHLQVNWKPVQNASALGLTVPGADLPDPPPEEADDAKNAAGKKTSRNTQQRRKRARKPPVTATTTMFARASIRV</sequence>
<proteinExistence type="predicted"/>
<dbReference type="InterPro" id="IPR036188">
    <property type="entry name" value="FAD/NAD-bd_sf"/>
</dbReference>
<dbReference type="eggNOG" id="ENOG502QQW4">
    <property type="taxonomic scope" value="Eukaryota"/>
</dbReference>
<dbReference type="PROSITE" id="PS51257">
    <property type="entry name" value="PROKAR_LIPOPROTEIN"/>
    <property type="match status" value="1"/>
</dbReference>
<reference evidence="2 3" key="1">
    <citation type="submission" date="2011-10" db="EMBL/GenBank/DDBJ databases">
        <authorList>
            <person name="Genoscope - CEA"/>
        </authorList>
    </citation>
    <scope>NUCLEOTIDE SEQUENCE [LARGE SCALE GENOMIC DNA]</scope>
    <source>
        <strain evidence="2 3">RCC 1105</strain>
    </source>
</reference>
<evidence type="ECO:0000313" key="3">
    <source>
        <dbReference type="Proteomes" id="UP000198341"/>
    </source>
</evidence>
<protein>
    <recommendedName>
        <fullName evidence="4">Amine oxidase domain-containing protein</fullName>
    </recommendedName>
</protein>
<keyword evidence="3" id="KW-1185">Reference proteome</keyword>
<dbReference type="SUPFAM" id="SSF51905">
    <property type="entry name" value="FAD/NAD(P)-binding domain"/>
    <property type="match status" value="1"/>
</dbReference>
<dbReference type="Pfam" id="PF13450">
    <property type="entry name" value="NAD_binding_8"/>
    <property type="match status" value="1"/>
</dbReference>